<evidence type="ECO:0000313" key="2">
    <source>
        <dbReference type="Proteomes" id="UP000324800"/>
    </source>
</evidence>
<dbReference type="EMBL" id="SNRW01043057">
    <property type="protein sequence ID" value="KAA6329492.1"/>
    <property type="molecule type" value="Genomic_DNA"/>
</dbReference>
<name>A0A5J4R6Y5_9EUKA</name>
<sequence length="43" mass="4626">MNLELDVSFSAKVLIKFASIQNVTVKGNCQVAKGQATEIFIAV</sequence>
<evidence type="ECO:0000313" key="1">
    <source>
        <dbReference type="EMBL" id="KAA6329492.1"/>
    </source>
</evidence>
<protein>
    <submittedName>
        <fullName evidence="1">Uncharacterized protein</fullName>
    </submittedName>
</protein>
<organism evidence="1 2">
    <name type="scientific">Streblomastix strix</name>
    <dbReference type="NCBI Taxonomy" id="222440"/>
    <lineage>
        <taxon>Eukaryota</taxon>
        <taxon>Metamonada</taxon>
        <taxon>Preaxostyla</taxon>
        <taxon>Oxymonadida</taxon>
        <taxon>Streblomastigidae</taxon>
        <taxon>Streblomastix</taxon>
    </lineage>
</organism>
<reference evidence="1 2" key="1">
    <citation type="submission" date="2019-03" db="EMBL/GenBank/DDBJ databases">
        <title>Single cell metagenomics reveals metabolic interactions within the superorganism composed of flagellate Streblomastix strix and complex community of Bacteroidetes bacteria on its surface.</title>
        <authorList>
            <person name="Treitli S.C."/>
            <person name="Kolisko M."/>
            <person name="Husnik F."/>
            <person name="Keeling P."/>
            <person name="Hampl V."/>
        </authorList>
    </citation>
    <scope>NUCLEOTIDE SEQUENCE [LARGE SCALE GENOMIC DNA]</scope>
    <source>
        <strain evidence="1">ST1C</strain>
    </source>
</reference>
<accession>A0A5J4R6Y5</accession>
<dbReference type="AlphaFoldDB" id="A0A5J4R6Y5"/>
<comment type="caution">
    <text evidence="1">The sequence shown here is derived from an EMBL/GenBank/DDBJ whole genome shotgun (WGS) entry which is preliminary data.</text>
</comment>
<dbReference type="Proteomes" id="UP000324800">
    <property type="component" value="Unassembled WGS sequence"/>
</dbReference>
<feature type="non-terminal residue" evidence="1">
    <location>
        <position position="43"/>
    </location>
</feature>
<gene>
    <name evidence="1" type="ORF">EZS28_053604</name>
</gene>
<proteinExistence type="predicted"/>